<sequence length="345" mass="36717">MADLYTYTLNGQLSGTGGASARPISGNFSVDYDTFQIYNSNISINGVVFNGGILQNYRNSDGSTGYRASFLSSPSSNDTNTLEFVYDQKLENSLTGVRYIRIFTDYSTGSPVRTFTDLQSSAVPANSVAVCFCTGTNICIVRHGALVNVAVEDLQVGDHAVTVSGALRPITWIGHRNLDGAGTVLPHDQQPIRIRASAFGPGLPARDLSLSPGHPVLVGAGADGEGGHLVPVMCLINGTTITREPATSVTYWHVELDSHDILLAEGLPAESYLDWGDRPFFTEASDHALHNPDFVVPGLAARCRPVAVDGPVVEAERARLSGVFAAALGADCAWDQSGRFDWIAA</sequence>
<evidence type="ECO:0000259" key="1">
    <source>
        <dbReference type="Pfam" id="PF13403"/>
    </source>
</evidence>
<dbReference type="InterPro" id="IPR028992">
    <property type="entry name" value="Hedgehog/Intein_dom"/>
</dbReference>
<protein>
    <recommendedName>
        <fullName evidence="1">Hedgehog/Intein (Hint) domain-containing protein</fullName>
    </recommendedName>
</protein>
<dbReference type="Pfam" id="PF13403">
    <property type="entry name" value="Hint_2"/>
    <property type="match status" value="1"/>
</dbReference>
<name>A0AA37HDA9_9HYPH</name>
<evidence type="ECO:0000313" key="3">
    <source>
        <dbReference type="Proteomes" id="UP001055286"/>
    </source>
</evidence>
<keyword evidence="3" id="KW-1185">Reference proteome</keyword>
<proteinExistence type="predicted"/>
<gene>
    <name evidence="2" type="ORF">MPEAHAMD_3848</name>
</gene>
<accession>A0AA37HDA9</accession>
<evidence type="ECO:0000313" key="2">
    <source>
        <dbReference type="EMBL" id="GJD63677.1"/>
    </source>
</evidence>
<dbReference type="InterPro" id="IPR036844">
    <property type="entry name" value="Hint_dom_sf"/>
</dbReference>
<feature type="domain" description="Hedgehog/Intein (Hint)" evidence="1">
    <location>
        <begin position="130"/>
        <end position="274"/>
    </location>
</feature>
<dbReference type="SUPFAM" id="SSF51294">
    <property type="entry name" value="Hedgehog/intein (Hint) domain"/>
    <property type="match status" value="1"/>
</dbReference>
<comment type="caution">
    <text evidence="2">The sequence shown here is derived from an EMBL/GenBank/DDBJ whole genome shotgun (WGS) entry which is preliminary data.</text>
</comment>
<reference evidence="2" key="2">
    <citation type="submission" date="2021-08" db="EMBL/GenBank/DDBJ databases">
        <authorList>
            <person name="Tani A."/>
            <person name="Ola A."/>
            <person name="Ogura Y."/>
            <person name="Katsura K."/>
            <person name="Hayashi T."/>
        </authorList>
    </citation>
    <scope>NUCLEOTIDE SEQUENCE</scope>
    <source>
        <strain evidence="2">JCM 32048</strain>
    </source>
</reference>
<dbReference type="AlphaFoldDB" id="A0AA37HDA9"/>
<dbReference type="Proteomes" id="UP001055286">
    <property type="component" value="Unassembled WGS sequence"/>
</dbReference>
<reference evidence="2" key="1">
    <citation type="journal article" date="2016" name="Front. Microbiol.">
        <title>Genome Sequence of the Piezophilic, Mesophilic Sulfate-Reducing Bacterium Desulfovibrio indicus J2T.</title>
        <authorList>
            <person name="Cao J."/>
            <person name="Maignien L."/>
            <person name="Shao Z."/>
            <person name="Alain K."/>
            <person name="Jebbar M."/>
        </authorList>
    </citation>
    <scope>NUCLEOTIDE SEQUENCE</scope>
    <source>
        <strain evidence="2">JCM 32048</strain>
    </source>
</reference>
<dbReference type="EMBL" id="BPQJ01000018">
    <property type="protein sequence ID" value="GJD63677.1"/>
    <property type="molecule type" value="Genomic_DNA"/>
</dbReference>
<organism evidence="2 3">
    <name type="scientific">Methylobacterium frigidaeris</name>
    <dbReference type="NCBI Taxonomy" id="2038277"/>
    <lineage>
        <taxon>Bacteria</taxon>
        <taxon>Pseudomonadati</taxon>
        <taxon>Pseudomonadota</taxon>
        <taxon>Alphaproteobacteria</taxon>
        <taxon>Hyphomicrobiales</taxon>
        <taxon>Methylobacteriaceae</taxon>
        <taxon>Methylobacterium</taxon>
    </lineage>
</organism>